<dbReference type="CDD" id="cd08249">
    <property type="entry name" value="enoyl_reductase_like"/>
    <property type="match status" value="1"/>
</dbReference>
<dbReference type="SMART" id="SM00829">
    <property type="entry name" value="PKS_ER"/>
    <property type="match status" value="1"/>
</dbReference>
<dbReference type="Pfam" id="PF00107">
    <property type="entry name" value="ADH_zinc_N"/>
    <property type="match status" value="1"/>
</dbReference>
<accession>A0ABR1LVT5</accession>
<dbReference type="Gene3D" id="3.90.180.10">
    <property type="entry name" value="Medium-chain alcohol dehydrogenases, catalytic domain"/>
    <property type="match status" value="1"/>
</dbReference>
<evidence type="ECO:0000313" key="5">
    <source>
        <dbReference type="EMBL" id="KAK7539264.1"/>
    </source>
</evidence>
<name>A0ABR1LVT5_9PEZI</name>
<dbReference type="InterPro" id="IPR011032">
    <property type="entry name" value="GroES-like_sf"/>
</dbReference>
<dbReference type="InterPro" id="IPR013149">
    <property type="entry name" value="ADH-like_C"/>
</dbReference>
<evidence type="ECO:0000256" key="2">
    <source>
        <dbReference type="ARBA" id="ARBA00011245"/>
    </source>
</evidence>
<dbReference type="PANTHER" id="PTHR45348:SF2">
    <property type="entry name" value="ZINC-TYPE ALCOHOL DEHYDROGENASE-LIKE PROTEIN C2E1P3.01"/>
    <property type="match status" value="1"/>
</dbReference>
<gene>
    <name evidence="5" type="ORF">J3D65DRAFT_273664</name>
</gene>
<dbReference type="RefSeq" id="XP_066656535.1">
    <property type="nucleotide sequence ID" value="XM_066794988.1"/>
</dbReference>
<comment type="similarity">
    <text evidence="1">Belongs to the zinc-containing alcohol dehydrogenase family.</text>
</comment>
<dbReference type="InterPro" id="IPR047122">
    <property type="entry name" value="Trans-enoyl_RdTase-like"/>
</dbReference>
<keyword evidence="3" id="KW-0560">Oxidoreductase</keyword>
<dbReference type="Gene3D" id="3.40.50.720">
    <property type="entry name" value="NAD(P)-binding Rossmann-like Domain"/>
    <property type="match status" value="1"/>
</dbReference>
<evidence type="ECO:0000256" key="3">
    <source>
        <dbReference type="ARBA" id="ARBA00023002"/>
    </source>
</evidence>
<dbReference type="PANTHER" id="PTHR45348">
    <property type="entry name" value="HYPOTHETICAL OXIDOREDUCTASE (EUROFUNG)"/>
    <property type="match status" value="1"/>
</dbReference>
<evidence type="ECO:0000256" key="1">
    <source>
        <dbReference type="ARBA" id="ARBA00008072"/>
    </source>
</evidence>
<keyword evidence="6" id="KW-1185">Reference proteome</keyword>
<proteinExistence type="inferred from homology"/>
<reference evidence="5 6" key="1">
    <citation type="submission" date="2024-04" db="EMBL/GenBank/DDBJ databases">
        <title>Phyllosticta paracitricarpa is synonymous to the EU quarantine fungus P. citricarpa based on phylogenomic analyses.</title>
        <authorList>
            <consortium name="Lawrence Berkeley National Laboratory"/>
            <person name="Van ingen-buijs V.A."/>
            <person name="Van westerhoven A.C."/>
            <person name="Haridas S."/>
            <person name="Skiadas P."/>
            <person name="Martin F."/>
            <person name="Groenewald J.Z."/>
            <person name="Crous P.W."/>
            <person name="Seidl M.F."/>
        </authorList>
    </citation>
    <scope>NUCLEOTIDE SEQUENCE [LARGE SCALE GENOMIC DNA]</scope>
    <source>
        <strain evidence="5 6">CPC 17464</strain>
    </source>
</reference>
<sequence>MSSAHHLAAVLTAVGSPLEVQERPTPTPGPTELLIEVKSIAFNPVDYMQRETGFHISHEPAILGSDVAGVIIASGSAVTDPVLKPGARVGAFAAAFWEEGLPDYGGMQQRVIVPAANAVALPDSISFNEGALLPMSVATAWTGWYTIGLPLDTAFTPADKQGMLVWGGASSIGSAAVQIAKSMGFSVYTTASVKHHEYLKSLGATRVFDYNAAGVEQHIVTAAKEDGVTIRIGYDAVGQLQSCLDVLKESKGDGVAKLAEAVPMSEESPTVDGVVAKFIAASSDMDEREEQYRFIFNVWLQEKLASGQFVPSPKLRVIDGGLHSVNQALDTLKNGVSGEKLVLEI</sequence>
<dbReference type="InterPro" id="IPR020843">
    <property type="entry name" value="ER"/>
</dbReference>
<dbReference type="InterPro" id="IPR013154">
    <property type="entry name" value="ADH-like_N"/>
</dbReference>
<dbReference type="Pfam" id="PF08240">
    <property type="entry name" value="ADH_N"/>
    <property type="match status" value="1"/>
</dbReference>
<evidence type="ECO:0000259" key="4">
    <source>
        <dbReference type="SMART" id="SM00829"/>
    </source>
</evidence>
<evidence type="ECO:0000313" key="6">
    <source>
        <dbReference type="Proteomes" id="UP001360953"/>
    </source>
</evidence>
<dbReference type="GeneID" id="92027894"/>
<dbReference type="SUPFAM" id="SSF51735">
    <property type="entry name" value="NAD(P)-binding Rossmann-fold domains"/>
    <property type="match status" value="1"/>
</dbReference>
<dbReference type="InterPro" id="IPR036291">
    <property type="entry name" value="NAD(P)-bd_dom_sf"/>
</dbReference>
<comment type="caution">
    <text evidence="5">The sequence shown here is derived from an EMBL/GenBank/DDBJ whole genome shotgun (WGS) entry which is preliminary data.</text>
</comment>
<dbReference type="EMBL" id="JBBPEH010000004">
    <property type="protein sequence ID" value="KAK7539264.1"/>
    <property type="molecule type" value="Genomic_DNA"/>
</dbReference>
<protein>
    <submittedName>
        <fullName evidence="5">Chaperonin 10-like protein</fullName>
    </submittedName>
</protein>
<dbReference type="SUPFAM" id="SSF50129">
    <property type="entry name" value="GroES-like"/>
    <property type="match status" value="1"/>
</dbReference>
<dbReference type="Proteomes" id="UP001360953">
    <property type="component" value="Unassembled WGS sequence"/>
</dbReference>
<feature type="domain" description="Enoyl reductase (ER)" evidence="4">
    <location>
        <begin position="15"/>
        <end position="343"/>
    </location>
</feature>
<organism evidence="5 6">
    <name type="scientific">Phyllosticta citribraziliensis</name>
    <dbReference type="NCBI Taxonomy" id="989973"/>
    <lineage>
        <taxon>Eukaryota</taxon>
        <taxon>Fungi</taxon>
        <taxon>Dikarya</taxon>
        <taxon>Ascomycota</taxon>
        <taxon>Pezizomycotina</taxon>
        <taxon>Dothideomycetes</taxon>
        <taxon>Dothideomycetes incertae sedis</taxon>
        <taxon>Botryosphaeriales</taxon>
        <taxon>Phyllostictaceae</taxon>
        <taxon>Phyllosticta</taxon>
    </lineage>
</organism>
<comment type="subunit">
    <text evidence="2">Monomer.</text>
</comment>